<dbReference type="Pfam" id="PF13715">
    <property type="entry name" value="CarbopepD_reg_2"/>
    <property type="match status" value="1"/>
</dbReference>
<comment type="subcellular location">
    <subcellularLocation>
        <location evidence="1 8">Cell outer membrane</location>
        <topology evidence="1 8">Multi-pass membrane protein</topology>
    </subcellularLocation>
</comment>
<evidence type="ECO:0000313" key="11">
    <source>
        <dbReference type="Proteomes" id="UP000501802"/>
    </source>
</evidence>
<keyword evidence="4 8" id="KW-0812">Transmembrane</keyword>
<dbReference type="Gene3D" id="2.60.40.1120">
    <property type="entry name" value="Carboxypeptidase-like, regulatory domain"/>
    <property type="match status" value="1"/>
</dbReference>
<dbReference type="PANTHER" id="PTHR30069:SF29">
    <property type="entry name" value="HEMOGLOBIN AND HEMOGLOBIN-HAPTOGLOBIN-BINDING PROTEIN 1-RELATED"/>
    <property type="match status" value="1"/>
</dbReference>
<evidence type="ECO:0000256" key="7">
    <source>
        <dbReference type="ARBA" id="ARBA00023237"/>
    </source>
</evidence>
<feature type="domain" description="Secretin/TonB short N-terminal" evidence="9">
    <location>
        <begin position="69"/>
        <end position="120"/>
    </location>
</feature>
<keyword evidence="2 8" id="KW-0813">Transport</keyword>
<accession>A0A6G9API0</accession>
<evidence type="ECO:0000256" key="1">
    <source>
        <dbReference type="ARBA" id="ARBA00004571"/>
    </source>
</evidence>
<keyword evidence="5" id="KW-0732">Signal</keyword>
<keyword evidence="6 8" id="KW-0472">Membrane</keyword>
<keyword evidence="7 8" id="KW-0998">Cell outer membrane</keyword>
<name>A0A6G9API0_9BACT</name>
<dbReference type="NCBIfam" id="TIGR04057">
    <property type="entry name" value="SusC_RagA_signa"/>
    <property type="match status" value="1"/>
</dbReference>
<dbReference type="SUPFAM" id="SSF49464">
    <property type="entry name" value="Carboxypeptidase regulatory domain-like"/>
    <property type="match status" value="1"/>
</dbReference>
<dbReference type="Pfam" id="PF07660">
    <property type="entry name" value="STN"/>
    <property type="match status" value="1"/>
</dbReference>
<dbReference type="InterPro" id="IPR011662">
    <property type="entry name" value="Secretin/TonB_short_N"/>
</dbReference>
<proteinExistence type="inferred from homology"/>
<dbReference type="Pfam" id="PF07715">
    <property type="entry name" value="Plug"/>
    <property type="match status" value="1"/>
</dbReference>
<keyword evidence="10" id="KW-0675">Receptor</keyword>
<dbReference type="SUPFAM" id="SSF56935">
    <property type="entry name" value="Porins"/>
    <property type="match status" value="1"/>
</dbReference>
<dbReference type="GO" id="GO:0044718">
    <property type="term" value="P:siderophore transmembrane transport"/>
    <property type="evidence" value="ECO:0007669"/>
    <property type="project" value="TreeGrafter"/>
</dbReference>
<dbReference type="AlphaFoldDB" id="A0A6G9API0"/>
<evidence type="ECO:0000256" key="2">
    <source>
        <dbReference type="ARBA" id="ARBA00022448"/>
    </source>
</evidence>
<sequence>MITTTKPRVIFGKIMRTAFYQVFILAWCSSLVLAFDGKGQEVLNRPISVTIENQQVEQAIKKIGKLASVRFIYSPQLIRSDRKVNLSVQSQPLADVLNTLLTPLHVTYEVVGSQIILRNADNNGQRTLPLTAKEAQIAPTDQTVTGTVSDEKDAPLPGVTIAVKGTTRGTTTDANGKYSLTVPEKAILVFSFVGYERQEVVLGNQTALNIQLKAESRGLDEVVVVGYGTQKRATLTGSVATIDSKVFQDRGVVDNPLSALQGQIPGVVVTRTSSAPGRANWNFQVRGASSSNGAEPLIIVDGVPLVNQSALNSINPNDIENISVLKDASAAIYGARAAGGVVLVTTKRAKSGKVQIQYDGSVSQKTLGLQPHLINVNQFGQGLLDATTNDFYGVPPTSFLWYRLGQLEVNPPASGFIDFTTNNGQPVSAASHPLNPGFGDVKDLTFFNTNWVDVLWGKATSTQHNLSVSGRGEKSGYRVSLGYLRDGSLLQWGQNSNSRYNIRLTHDYQFTSRLKLESNISLEKNDIVQPTLLSSVLGQYQQPGFPVSTVDGKPYAWGTQYSPNWQAELGGENKEYNTRVFTNFKLTYELGKNLRLVGTAGYNWTSTDIKEQAKSIPWYNYLGTIQAASNPTQPNTYYSRRLVKDAYTNLNAYLEYFKTVNSTHDVGVTVGTNYERDEANAYTARTNYVANDNVPSLNLGIGDNTTKSVTESQNHYAIGSYFGRFNYAFKQKYLVEVNARYDGSSKFSAANRWKAFYGISGGWRISQEDFMKGLTWLDELKLRGSYGTVGNQNGIGLYDYIQLLNVSATAGPNNSGFPIIGTSPVVYVAPTASLVSLNRTWEKIETTNFGVDYSVLQRRLSGSFDYFVKHNRNMLLGQTYPAVIGATAPAANIGHLKAWGWETSIQWRDKIGNVNYRIGGSLTDNQNKLISYGGANVLNPGLNGPVEGYPLNSYFGLEYAGRIQTAEQLAAYRPLAAGNNISMPVTTATLPGVRLGDNMFRDLNGDGKLTTPGDLKYLGRDDPRYSFALNLGADWNGFDFSAVFQGVGQRTIFREGNWRVPFGSIFQGQTDFWVGKTWTPTNTDAYYPNLSAGQNGTTYNTYNYQASDWSVQNGAYVRLKNLVVGYTLPQSLTQKLKIDRFRIYYSGSDLWEISKIKDGWDPEAPRAAGRIADPNRVTAVDRYPFYRLHTVGVNVTF</sequence>
<dbReference type="SMART" id="SM00965">
    <property type="entry name" value="STN"/>
    <property type="match status" value="1"/>
</dbReference>
<evidence type="ECO:0000256" key="5">
    <source>
        <dbReference type="ARBA" id="ARBA00022729"/>
    </source>
</evidence>
<dbReference type="GO" id="GO:0015344">
    <property type="term" value="F:siderophore uptake transmembrane transporter activity"/>
    <property type="evidence" value="ECO:0007669"/>
    <property type="project" value="TreeGrafter"/>
</dbReference>
<dbReference type="InterPro" id="IPR023996">
    <property type="entry name" value="TonB-dep_OMP_SusC/RagA"/>
</dbReference>
<dbReference type="InterPro" id="IPR037066">
    <property type="entry name" value="Plug_dom_sf"/>
</dbReference>
<dbReference type="FunFam" id="2.60.40.1120:FF:000003">
    <property type="entry name" value="Outer membrane protein Omp121"/>
    <property type="match status" value="1"/>
</dbReference>
<evidence type="ECO:0000256" key="6">
    <source>
        <dbReference type="ARBA" id="ARBA00023136"/>
    </source>
</evidence>
<dbReference type="RefSeq" id="WP_167210091.1">
    <property type="nucleotide sequence ID" value="NZ_CP050063.1"/>
</dbReference>
<reference evidence="10 11" key="1">
    <citation type="submission" date="2020-03" db="EMBL/GenBank/DDBJ databases">
        <authorList>
            <person name="Kim M.K."/>
        </authorList>
    </citation>
    <scope>NUCLEOTIDE SEQUENCE [LARGE SCALE GENOMIC DNA]</scope>
    <source>
        <strain evidence="10 11">BT328</strain>
    </source>
</reference>
<dbReference type="PROSITE" id="PS52016">
    <property type="entry name" value="TONB_DEPENDENT_REC_3"/>
    <property type="match status" value="1"/>
</dbReference>
<dbReference type="InterPro" id="IPR008969">
    <property type="entry name" value="CarboxyPept-like_regulatory"/>
</dbReference>
<evidence type="ECO:0000256" key="3">
    <source>
        <dbReference type="ARBA" id="ARBA00022452"/>
    </source>
</evidence>
<dbReference type="InterPro" id="IPR039426">
    <property type="entry name" value="TonB-dep_rcpt-like"/>
</dbReference>
<evidence type="ECO:0000256" key="4">
    <source>
        <dbReference type="ARBA" id="ARBA00022692"/>
    </source>
</evidence>
<dbReference type="InterPro" id="IPR023997">
    <property type="entry name" value="TonB-dep_OMP_SusC/RagA_CS"/>
</dbReference>
<dbReference type="KEGG" id="spib:G8759_17305"/>
<keyword evidence="11" id="KW-1185">Reference proteome</keyword>
<dbReference type="GO" id="GO:0009279">
    <property type="term" value="C:cell outer membrane"/>
    <property type="evidence" value="ECO:0007669"/>
    <property type="project" value="UniProtKB-SubCell"/>
</dbReference>
<dbReference type="EMBL" id="CP050063">
    <property type="protein sequence ID" value="QIP14246.1"/>
    <property type="molecule type" value="Genomic_DNA"/>
</dbReference>
<organism evidence="10 11">
    <name type="scientific">Spirosoma aureum</name>
    <dbReference type="NCBI Taxonomy" id="2692134"/>
    <lineage>
        <taxon>Bacteria</taxon>
        <taxon>Pseudomonadati</taxon>
        <taxon>Bacteroidota</taxon>
        <taxon>Cytophagia</taxon>
        <taxon>Cytophagales</taxon>
        <taxon>Cytophagaceae</taxon>
        <taxon>Spirosoma</taxon>
    </lineage>
</organism>
<comment type="similarity">
    <text evidence="8">Belongs to the TonB-dependent receptor family.</text>
</comment>
<keyword evidence="3 8" id="KW-1134">Transmembrane beta strand</keyword>
<evidence type="ECO:0000256" key="8">
    <source>
        <dbReference type="PROSITE-ProRule" id="PRU01360"/>
    </source>
</evidence>
<dbReference type="InterPro" id="IPR036942">
    <property type="entry name" value="Beta-barrel_TonB_sf"/>
</dbReference>
<dbReference type="NCBIfam" id="TIGR04056">
    <property type="entry name" value="OMP_RagA_SusC"/>
    <property type="match status" value="1"/>
</dbReference>
<evidence type="ECO:0000313" key="10">
    <source>
        <dbReference type="EMBL" id="QIP14246.1"/>
    </source>
</evidence>
<gene>
    <name evidence="10" type="ORF">G8759_17305</name>
</gene>
<dbReference type="Gene3D" id="2.40.170.20">
    <property type="entry name" value="TonB-dependent receptor, beta-barrel domain"/>
    <property type="match status" value="1"/>
</dbReference>
<dbReference type="PANTHER" id="PTHR30069">
    <property type="entry name" value="TONB-DEPENDENT OUTER MEMBRANE RECEPTOR"/>
    <property type="match status" value="1"/>
</dbReference>
<dbReference type="InterPro" id="IPR012910">
    <property type="entry name" value="Plug_dom"/>
</dbReference>
<protein>
    <submittedName>
        <fullName evidence="10">TonB-dependent receptor</fullName>
    </submittedName>
</protein>
<dbReference type="Proteomes" id="UP000501802">
    <property type="component" value="Chromosome"/>
</dbReference>
<evidence type="ECO:0000259" key="9">
    <source>
        <dbReference type="SMART" id="SM00965"/>
    </source>
</evidence>
<dbReference type="Gene3D" id="2.170.130.10">
    <property type="entry name" value="TonB-dependent receptor, plug domain"/>
    <property type="match status" value="1"/>
</dbReference>